<reference evidence="4 5" key="2">
    <citation type="submission" date="2018-11" db="EMBL/GenBank/DDBJ databases">
        <authorList>
            <consortium name="Pathogen Informatics"/>
        </authorList>
    </citation>
    <scope>NUCLEOTIDE SEQUENCE [LARGE SCALE GENOMIC DNA]</scope>
    <source>
        <strain evidence="4 5">NST_G2</strain>
    </source>
</reference>
<gene>
    <name evidence="4" type="ORF">SSLN_LOCUS17300</name>
</gene>
<feature type="domain" description="Aldehyde dehydrogenase" evidence="3">
    <location>
        <begin position="80"/>
        <end position="141"/>
    </location>
</feature>
<dbReference type="GO" id="GO:0010133">
    <property type="term" value="P:L-proline catabolic process to L-glutamate"/>
    <property type="evidence" value="ECO:0007669"/>
    <property type="project" value="TreeGrafter"/>
</dbReference>
<reference evidence="6" key="1">
    <citation type="submission" date="2016-06" db="UniProtKB">
        <authorList>
            <consortium name="WormBaseParasite"/>
        </authorList>
    </citation>
    <scope>IDENTIFICATION</scope>
</reference>
<dbReference type="InterPro" id="IPR050485">
    <property type="entry name" value="Proline_metab_enzyme"/>
</dbReference>
<keyword evidence="5" id="KW-1185">Reference proteome</keyword>
<evidence type="ECO:0000313" key="6">
    <source>
        <dbReference type="WBParaSite" id="SSLN_0001795701-mRNA-1"/>
    </source>
</evidence>
<dbReference type="Gene3D" id="3.40.309.10">
    <property type="entry name" value="Aldehyde Dehydrogenase, Chain A, domain 2"/>
    <property type="match status" value="2"/>
</dbReference>
<evidence type="ECO:0000313" key="4">
    <source>
        <dbReference type="EMBL" id="VDM03686.1"/>
    </source>
</evidence>
<dbReference type="OrthoDB" id="6258548at2759"/>
<dbReference type="SUPFAM" id="SSF53720">
    <property type="entry name" value="ALDH-like"/>
    <property type="match status" value="1"/>
</dbReference>
<dbReference type="InterPro" id="IPR016161">
    <property type="entry name" value="Ald_DH/histidinol_DH"/>
</dbReference>
<name>A0A183TLF2_SCHSO</name>
<accession>A0A183TLF2</accession>
<dbReference type="GO" id="GO:0003842">
    <property type="term" value="F:L-glutamate gamma-semialdehyde dehydrogenase activity"/>
    <property type="evidence" value="ECO:0007669"/>
    <property type="project" value="TreeGrafter"/>
</dbReference>
<dbReference type="EMBL" id="UYSU01042300">
    <property type="protein sequence ID" value="VDM03686.1"/>
    <property type="molecule type" value="Genomic_DNA"/>
</dbReference>
<dbReference type="InterPro" id="IPR016163">
    <property type="entry name" value="Ald_DH_C"/>
</dbReference>
<evidence type="ECO:0000313" key="5">
    <source>
        <dbReference type="Proteomes" id="UP000275846"/>
    </source>
</evidence>
<dbReference type="Gene3D" id="3.40.605.10">
    <property type="entry name" value="Aldehyde Dehydrogenase, Chain A, domain 1"/>
    <property type="match status" value="1"/>
</dbReference>
<organism evidence="6">
    <name type="scientific">Schistocephalus solidus</name>
    <name type="common">Tapeworm</name>
    <dbReference type="NCBI Taxonomy" id="70667"/>
    <lineage>
        <taxon>Eukaryota</taxon>
        <taxon>Metazoa</taxon>
        <taxon>Spiralia</taxon>
        <taxon>Lophotrochozoa</taxon>
        <taxon>Platyhelminthes</taxon>
        <taxon>Cestoda</taxon>
        <taxon>Eucestoda</taxon>
        <taxon>Diphyllobothriidea</taxon>
        <taxon>Diphyllobothriidae</taxon>
        <taxon>Schistocephalus</taxon>
    </lineage>
</organism>
<dbReference type="Pfam" id="PF00171">
    <property type="entry name" value="Aldedh"/>
    <property type="match status" value="1"/>
</dbReference>
<dbReference type="InterPro" id="IPR016162">
    <property type="entry name" value="Ald_DH_N"/>
</dbReference>
<keyword evidence="2" id="KW-0520">NAD</keyword>
<proteinExistence type="predicted"/>
<dbReference type="PANTHER" id="PTHR42862:SF1">
    <property type="entry name" value="DELTA-1-PYRROLINE-5-CARBOXYLATE DEHYDROGENASE 2, ISOFORM A-RELATED"/>
    <property type="match status" value="1"/>
</dbReference>
<keyword evidence="1" id="KW-0560">Oxidoreductase</keyword>
<dbReference type="AlphaFoldDB" id="A0A183TLF2"/>
<dbReference type="STRING" id="70667.A0A183TLF2"/>
<dbReference type="PANTHER" id="PTHR42862">
    <property type="entry name" value="DELTA-1-PYRROLINE-5-CARBOXYLATE DEHYDROGENASE 1, ISOFORM A-RELATED"/>
    <property type="match status" value="1"/>
</dbReference>
<protein>
    <submittedName>
        <fullName evidence="6">Aldedh domain-containing protein</fullName>
    </submittedName>
</protein>
<dbReference type="Proteomes" id="UP000275846">
    <property type="component" value="Unassembled WGS sequence"/>
</dbReference>
<dbReference type="GO" id="GO:0005759">
    <property type="term" value="C:mitochondrial matrix"/>
    <property type="evidence" value="ECO:0007669"/>
    <property type="project" value="TreeGrafter"/>
</dbReference>
<dbReference type="WBParaSite" id="SSLN_0001795701-mRNA-1">
    <property type="protein sequence ID" value="SSLN_0001795701-mRNA-1"/>
    <property type="gene ID" value="SSLN_0001795701"/>
</dbReference>
<evidence type="ECO:0000256" key="2">
    <source>
        <dbReference type="ARBA" id="ARBA00023027"/>
    </source>
</evidence>
<dbReference type="InterPro" id="IPR015590">
    <property type="entry name" value="Aldehyde_DH_dom"/>
</dbReference>
<evidence type="ECO:0000256" key="1">
    <source>
        <dbReference type="ARBA" id="ARBA00023002"/>
    </source>
</evidence>
<evidence type="ECO:0000259" key="3">
    <source>
        <dbReference type="Pfam" id="PF00171"/>
    </source>
</evidence>
<sequence>MFRFVVYLPKDDIFGPVLTAFVYDDNKLDATMDLVDNTSVYGLTESILLRPSPPSPEPPLLILSMRRVTVVFLSTSLSPGSVFAQDEEFIAKFADRMIDTVGNLYINTQSTGSVVGNQPFGGARLSGTNDKAGGPHYILRFASPIAIKIQRGPLSSWKQIHMR</sequence>